<dbReference type="NCBIfam" id="TIGR01733">
    <property type="entry name" value="AA-adenyl-dom"/>
    <property type="match status" value="1"/>
</dbReference>
<sequence>MGTSPPAGAEGRDALKQQLKALLRTRMGVAGGWYPLSHAQEALWFLWRLAPGSAAYTMALPVGVRGALDAGALRRALQAATGRHPGLRTAFREEAGQPSQRAIAGHAVALEVVEAAGWSEAALREAVAERARRPFDLAADATLRATLLRRAPDRHVLLLCLHHIVGDLWSLIVLMDELRLLYAAETGGPAAALPDLALGHEDYVRWQRRTLAGEADHAGSFAYWRGALAGEVPVLDLPTDRPRPPVQSFRGGTVTRRLGGAATAALERLAAAEGTTLYVALLAAYQVLLHRFSGQDSVMVGTPTAGRHHPGLADLVGDFVNVVPLRADLAGASFRHCLARARDAVLGALRHQDLPFSLLVDRLGPPRDLSRAPLFQTTFVLQRFHRYEALQRTLLPAPGDADVPFGDLALEPWPLDQQEGQFDLNLEMRRDEAGGLMGAWKYAADLFDAATVARMAESFEVLVAGLCAEPDRPVATVSLLSPEAAAAAVAAGRGPDVPLPAAESLGALFSARAAAHPDAVAATCGSEALSYGALRERADRLAGGLGIAPGALVAVLLPRGLDLVTALLAVHRAGGAFLPLDPRNPMPRTRAVLEASGAALVLTDAAAADALAAALAALPAGRRPRVATIAAAMAAAPRPLPPPPRGGDLAYVLYTSGSTGAPKGVAVEHRGMVNHALAKLADLGFGPRDALAQNAPASFDVVAWQCLAPLAAGGRVVVLPEAVAEDPAALLAAVAERGVTVLQVVPAMLRALLEEAEAAPADPGPLRWMVPTGEALPTDLCRRWLALYPGIPILNTYGSTECSDDQCHYRIDRLGPGDAARPVAAIGRPMANTSAHVLDRTLAPVPAGVVGELYVGGVGVGRGYLGDPDRTAAAFVPDPFGPRPGARLYRTRDLARRRADGAIEFLGRVDHMIKLRGLRIEPGEIEGALLRHEGVAAAAVLARPDPSGERRLVAYLVPAGPAPDEAALRRFLAGQLPAAMVPARCVAVPALPLTPNGKLDPRRLPEPDWPAAAQAGATAPRTPVEAALAAIWAEVLRRERVGVTEDFFAAGGDSIRSIQVAARCRRAGLAVEPLDLFLHRTIAALAGRLALVPAACPAGAPPAAPARVAPDRVDPDLLARAAALVRFDEG</sequence>
<organism evidence="4 5">
    <name type="scientific">Methylobacterium crusticola</name>
    <dbReference type="NCBI Taxonomy" id="1697972"/>
    <lineage>
        <taxon>Bacteria</taxon>
        <taxon>Pseudomonadati</taxon>
        <taxon>Pseudomonadota</taxon>
        <taxon>Alphaproteobacteria</taxon>
        <taxon>Hyphomicrobiales</taxon>
        <taxon>Methylobacteriaceae</taxon>
        <taxon>Methylobacterium</taxon>
    </lineage>
</organism>
<dbReference type="Pfam" id="PF13193">
    <property type="entry name" value="AMP-binding_C"/>
    <property type="match status" value="1"/>
</dbReference>
<dbReference type="SUPFAM" id="SSF52777">
    <property type="entry name" value="CoA-dependent acyltransferases"/>
    <property type="match status" value="2"/>
</dbReference>
<dbReference type="InterPro" id="IPR000873">
    <property type="entry name" value="AMP-dep_synth/lig_dom"/>
</dbReference>
<dbReference type="InterPro" id="IPR023213">
    <property type="entry name" value="CAT-like_dom_sf"/>
</dbReference>
<dbReference type="CDD" id="cd19531">
    <property type="entry name" value="LCL_NRPS-like"/>
    <property type="match status" value="1"/>
</dbReference>
<evidence type="ECO:0000313" key="4">
    <source>
        <dbReference type="EMBL" id="GJD51387.1"/>
    </source>
</evidence>
<dbReference type="InterPro" id="IPR009081">
    <property type="entry name" value="PP-bd_ACP"/>
</dbReference>
<dbReference type="InterPro" id="IPR020806">
    <property type="entry name" value="PKS_PP-bd"/>
</dbReference>
<dbReference type="PANTHER" id="PTHR45527:SF1">
    <property type="entry name" value="FATTY ACID SYNTHASE"/>
    <property type="match status" value="1"/>
</dbReference>
<dbReference type="Pfam" id="PF00550">
    <property type="entry name" value="PP-binding"/>
    <property type="match status" value="1"/>
</dbReference>
<evidence type="ECO:0000256" key="2">
    <source>
        <dbReference type="ARBA" id="ARBA00022553"/>
    </source>
</evidence>
<evidence type="ECO:0000313" key="5">
    <source>
        <dbReference type="Proteomes" id="UP001055167"/>
    </source>
</evidence>
<dbReference type="Gene3D" id="1.10.1200.10">
    <property type="entry name" value="ACP-like"/>
    <property type="match status" value="1"/>
</dbReference>
<dbReference type="Proteomes" id="UP001055167">
    <property type="component" value="Unassembled WGS sequence"/>
</dbReference>
<dbReference type="SUPFAM" id="SSF47336">
    <property type="entry name" value="ACP-like"/>
    <property type="match status" value="1"/>
</dbReference>
<dbReference type="InterPro" id="IPR001242">
    <property type="entry name" value="Condensation_dom"/>
</dbReference>
<feature type="domain" description="Carrier" evidence="3">
    <location>
        <begin position="1019"/>
        <end position="1093"/>
    </location>
</feature>
<dbReference type="Gene3D" id="3.30.559.10">
    <property type="entry name" value="Chloramphenicol acetyltransferase-like domain"/>
    <property type="match status" value="1"/>
</dbReference>
<name>A0ABQ4R134_9HYPH</name>
<keyword evidence="5" id="KW-1185">Reference proteome</keyword>
<dbReference type="PROSITE" id="PS00455">
    <property type="entry name" value="AMP_BINDING"/>
    <property type="match status" value="1"/>
</dbReference>
<dbReference type="InterPro" id="IPR036736">
    <property type="entry name" value="ACP-like_sf"/>
</dbReference>
<dbReference type="Gene3D" id="3.40.50.12780">
    <property type="entry name" value="N-terminal domain of ligase-like"/>
    <property type="match status" value="1"/>
</dbReference>
<dbReference type="EMBL" id="BPQH01000013">
    <property type="protein sequence ID" value="GJD51387.1"/>
    <property type="molecule type" value="Genomic_DNA"/>
</dbReference>
<accession>A0ABQ4R134</accession>
<keyword evidence="1" id="KW-0596">Phosphopantetheine</keyword>
<dbReference type="Gene3D" id="3.30.559.30">
    <property type="entry name" value="Nonribosomal peptide synthetase, condensation domain"/>
    <property type="match status" value="1"/>
</dbReference>
<comment type="caution">
    <text evidence="4">The sequence shown here is derived from an EMBL/GenBank/DDBJ whole genome shotgun (WGS) entry which is preliminary data.</text>
</comment>
<dbReference type="CDD" id="cd05930">
    <property type="entry name" value="A_NRPS"/>
    <property type="match status" value="1"/>
</dbReference>
<dbReference type="SUPFAM" id="SSF56801">
    <property type="entry name" value="Acetyl-CoA synthetase-like"/>
    <property type="match status" value="1"/>
</dbReference>
<reference evidence="4" key="2">
    <citation type="submission" date="2021-08" db="EMBL/GenBank/DDBJ databases">
        <authorList>
            <person name="Tani A."/>
            <person name="Ola A."/>
            <person name="Ogura Y."/>
            <person name="Katsura K."/>
            <person name="Hayashi T."/>
        </authorList>
    </citation>
    <scope>NUCLEOTIDE SEQUENCE</scope>
    <source>
        <strain evidence="4">KCTC 52305</strain>
    </source>
</reference>
<evidence type="ECO:0000259" key="3">
    <source>
        <dbReference type="PROSITE" id="PS50075"/>
    </source>
</evidence>
<keyword evidence="2" id="KW-0597">Phosphoprotein</keyword>
<dbReference type="SMART" id="SM00823">
    <property type="entry name" value="PKS_PP"/>
    <property type="match status" value="1"/>
</dbReference>
<reference evidence="4" key="1">
    <citation type="journal article" date="2021" name="Front. Microbiol.">
        <title>Comprehensive Comparative Genomics and Phenotyping of Methylobacterium Species.</title>
        <authorList>
            <person name="Alessa O."/>
            <person name="Ogura Y."/>
            <person name="Fujitani Y."/>
            <person name="Takami H."/>
            <person name="Hayashi T."/>
            <person name="Sahin N."/>
            <person name="Tani A."/>
        </authorList>
    </citation>
    <scope>NUCLEOTIDE SEQUENCE</scope>
    <source>
        <strain evidence="4">KCTC 52305</strain>
    </source>
</reference>
<dbReference type="RefSeq" id="WP_128561288.1">
    <property type="nucleotide sequence ID" value="NZ_BPQH01000013.1"/>
</dbReference>
<dbReference type="InterPro" id="IPR045851">
    <property type="entry name" value="AMP-bd_C_sf"/>
</dbReference>
<dbReference type="Gene3D" id="3.30.300.30">
    <property type="match status" value="1"/>
</dbReference>
<evidence type="ECO:0000256" key="1">
    <source>
        <dbReference type="ARBA" id="ARBA00022450"/>
    </source>
</evidence>
<dbReference type="PANTHER" id="PTHR45527">
    <property type="entry name" value="NONRIBOSOMAL PEPTIDE SYNTHETASE"/>
    <property type="match status" value="1"/>
</dbReference>
<dbReference type="InterPro" id="IPR042099">
    <property type="entry name" value="ANL_N_sf"/>
</dbReference>
<dbReference type="Pfam" id="PF00501">
    <property type="entry name" value="AMP-binding"/>
    <property type="match status" value="1"/>
</dbReference>
<dbReference type="InterPro" id="IPR020845">
    <property type="entry name" value="AMP-binding_CS"/>
</dbReference>
<dbReference type="Pfam" id="PF00668">
    <property type="entry name" value="Condensation"/>
    <property type="match status" value="1"/>
</dbReference>
<dbReference type="InterPro" id="IPR010071">
    <property type="entry name" value="AA_adenyl_dom"/>
</dbReference>
<protein>
    <submittedName>
        <fullName evidence="4">Linear gramicidin synthase subunit B</fullName>
    </submittedName>
</protein>
<dbReference type="PROSITE" id="PS50075">
    <property type="entry name" value="CARRIER"/>
    <property type="match status" value="1"/>
</dbReference>
<gene>
    <name evidence="4" type="primary">lgrB</name>
    <name evidence="4" type="ORF">OPKNFCMD_4141</name>
</gene>
<dbReference type="InterPro" id="IPR025110">
    <property type="entry name" value="AMP-bd_C"/>
</dbReference>
<proteinExistence type="predicted"/>